<dbReference type="AlphaFoldDB" id="A0A836G3H9"/>
<dbReference type="PANTHER" id="PTHR45744:SF2">
    <property type="entry name" value="TYROSINE AMINOTRANSFERASE"/>
    <property type="match status" value="1"/>
</dbReference>
<keyword evidence="5 6" id="KW-0663">Pyridoxal phosphate</keyword>
<accession>A0A836G3H9</accession>
<dbReference type="PANTHER" id="PTHR45744">
    <property type="entry name" value="TYROSINE AMINOTRANSFERASE"/>
    <property type="match status" value="1"/>
</dbReference>
<name>A0A836G3H9_LEIEN</name>
<dbReference type="KEGG" id="lenr:94167545"/>
<dbReference type="GO" id="GO:0004838">
    <property type="term" value="F:L-tyrosine-2-oxoglutarate transaminase activity"/>
    <property type="evidence" value="ECO:0007669"/>
    <property type="project" value="TreeGrafter"/>
</dbReference>
<protein>
    <recommendedName>
        <fullName evidence="8">Aminotransferase class I/classII large domain-containing protein</fullName>
    </recommendedName>
</protein>
<dbReference type="RefSeq" id="XP_067688138.1">
    <property type="nucleotide sequence ID" value="XM_067832035.1"/>
</dbReference>
<gene>
    <name evidence="9" type="ORF">CUR178_00244</name>
</gene>
<evidence type="ECO:0000256" key="5">
    <source>
        <dbReference type="ARBA" id="ARBA00022898"/>
    </source>
</evidence>
<dbReference type="EMBL" id="JAFHKP010000036">
    <property type="protein sequence ID" value="KAG5465539.1"/>
    <property type="molecule type" value="Genomic_DNA"/>
</dbReference>
<dbReference type="OrthoDB" id="7042322at2759"/>
<evidence type="ECO:0000259" key="8">
    <source>
        <dbReference type="Pfam" id="PF00155"/>
    </source>
</evidence>
<evidence type="ECO:0000313" key="9">
    <source>
        <dbReference type="EMBL" id="KAG5465539.1"/>
    </source>
</evidence>
<keyword evidence="4" id="KW-0808">Transferase</keyword>
<dbReference type="GO" id="GO:0006572">
    <property type="term" value="P:L-tyrosine catabolic process"/>
    <property type="evidence" value="ECO:0007669"/>
    <property type="project" value="TreeGrafter"/>
</dbReference>
<dbReference type="InterPro" id="IPR015421">
    <property type="entry name" value="PyrdxlP-dep_Trfase_major"/>
</dbReference>
<dbReference type="Gene3D" id="3.90.1150.10">
    <property type="entry name" value="Aspartate Aminotransferase, domain 1"/>
    <property type="match status" value="1"/>
</dbReference>
<dbReference type="InterPro" id="IPR004839">
    <property type="entry name" value="Aminotransferase_I/II_large"/>
</dbReference>
<dbReference type="Pfam" id="PF00155">
    <property type="entry name" value="Aminotran_1_2"/>
    <property type="match status" value="1"/>
</dbReference>
<evidence type="ECO:0000256" key="4">
    <source>
        <dbReference type="ARBA" id="ARBA00022679"/>
    </source>
</evidence>
<dbReference type="CDD" id="cd00609">
    <property type="entry name" value="AAT_like"/>
    <property type="match status" value="1"/>
</dbReference>
<feature type="modified residue" description="N6-(pyridoxal phosphate)lysine" evidence="7">
    <location>
        <position position="250"/>
    </location>
</feature>
<sequence length="412" mass="46201">MTGEHTPHKFPASAMSLAGTSEMNAVFMRLSKCTDETPLKLSIGDPTFDGNFKTTEVAVKAFHECTQMPTKYSYQRSWGTVAACNAVAEWWAAKFAPENTAACKAENVVLTTGGAEAIVSSITALCDANDNLLIPAPGFPAYTFCCDTFGIEKRFYNLLPDKNWEVDLEEVRNLVDDRTKAIVLNNPSNPCGSNWSREHLEAIVKVCEELKLPIISDEIYCGMVFRGQVFTSVAQFKSPVPRFIICGLAKNFMLPGWRVGWVMLVDPAGHATDVLKGMQNLSMQTLGPNALAQHAMPEILKNTTNDFYARNIEMLKANAKLFVDGLRKCHGLSCAEPQGAMYIMVRIHFDQFKDIKTDIDFYKALEDEKNVQVVPGSYMRMPGFFRICFARDRRVLEEVMERLPAFCERHRK</sequence>
<dbReference type="Gene3D" id="3.40.640.10">
    <property type="entry name" value="Type I PLP-dependent aspartate aminotransferase-like (Major domain)"/>
    <property type="match status" value="1"/>
</dbReference>
<dbReference type="PRINTS" id="PR00753">
    <property type="entry name" value="ACCSYNTHASE"/>
</dbReference>
<evidence type="ECO:0000256" key="6">
    <source>
        <dbReference type="PIRNR" id="PIRNR000517"/>
    </source>
</evidence>
<evidence type="ECO:0000313" key="10">
    <source>
        <dbReference type="Proteomes" id="UP000674179"/>
    </source>
</evidence>
<dbReference type="SUPFAM" id="SSF53383">
    <property type="entry name" value="PLP-dependent transferases"/>
    <property type="match status" value="1"/>
</dbReference>
<evidence type="ECO:0000256" key="2">
    <source>
        <dbReference type="ARBA" id="ARBA00007441"/>
    </source>
</evidence>
<proteinExistence type="inferred from homology"/>
<dbReference type="NCBIfam" id="TIGR01265">
    <property type="entry name" value="tyr_nico_aTase"/>
    <property type="match status" value="1"/>
</dbReference>
<dbReference type="GO" id="GO:0030170">
    <property type="term" value="F:pyridoxal phosphate binding"/>
    <property type="evidence" value="ECO:0007669"/>
    <property type="project" value="InterPro"/>
</dbReference>
<organism evidence="9 10">
    <name type="scientific">Leishmania enriettii</name>
    <dbReference type="NCBI Taxonomy" id="5663"/>
    <lineage>
        <taxon>Eukaryota</taxon>
        <taxon>Discoba</taxon>
        <taxon>Euglenozoa</taxon>
        <taxon>Kinetoplastea</taxon>
        <taxon>Metakinetoplastina</taxon>
        <taxon>Trypanosomatida</taxon>
        <taxon>Trypanosomatidae</taxon>
        <taxon>Leishmaniinae</taxon>
        <taxon>Leishmania</taxon>
    </lineage>
</organism>
<comment type="similarity">
    <text evidence="2 6">Belongs to the class-I pyridoxal-phosphate-dependent aminotransferase family.</text>
</comment>
<feature type="domain" description="Aminotransferase class I/classII large" evidence="8">
    <location>
        <begin position="39"/>
        <end position="403"/>
    </location>
</feature>
<evidence type="ECO:0000256" key="3">
    <source>
        <dbReference type="ARBA" id="ARBA00022576"/>
    </source>
</evidence>
<dbReference type="InterPro" id="IPR015422">
    <property type="entry name" value="PyrdxlP-dep_Trfase_small"/>
</dbReference>
<dbReference type="InterPro" id="IPR015424">
    <property type="entry name" value="PyrdxlP-dep_Trfase"/>
</dbReference>
<dbReference type="InterPro" id="IPR005958">
    <property type="entry name" value="TyrNic_aminoTrfase"/>
</dbReference>
<keyword evidence="3" id="KW-0032">Aminotransferase</keyword>
<evidence type="ECO:0000256" key="7">
    <source>
        <dbReference type="PIRSR" id="PIRSR000517-1"/>
    </source>
</evidence>
<comment type="cofactor">
    <cofactor evidence="1 6 7">
        <name>pyridoxal 5'-phosphate</name>
        <dbReference type="ChEBI" id="CHEBI:597326"/>
    </cofactor>
</comment>
<comment type="caution">
    <text evidence="9">The sequence shown here is derived from an EMBL/GenBank/DDBJ whole genome shotgun (WGS) entry which is preliminary data.</text>
</comment>
<reference evidence="9 10" key="1">
    <citation type="submission" date="2021-02" db="EMBL/GenBank/DDBJ databases">
        <title>Leishmania (Mundinia) enrietti genome sequencing and assembly.</title>
        <authorList>
            <person name="Almutairi H."/>
            <person name="Gatherer D."/>
        </authorList>
    </citation>
    <scope>NUCLEOTIDE SEQUENCE [LARGE SCALE GENOMIC DNA]</scope>
    <source>
        <strain evidence="9">CUR178</strain>
    </source>
</reference>
<dbReference type="PIRSF" id="PIRSF000517">
    <property type="entry name" value="Tyr_transaminase"/>
    <property type="match status" value="1"/>
</dbReference>
<keyword evidence="10" id="KW-1185">Reference proteome</keyword>
<evidence type="ECO:0000256" key="1">
    <source>
        <dbReference type="ARBA" id="ARBA00001933"/>
    </source>
</evidence>
<dbReference type="Proteomes" id="UP000674179">
    <property type="component" value="Chromosome 36"/>
</dbReference>
<dbReference type="GeneID" id="94167545"/>